<proteinExistence type="predicted"/>
<sequence>MTKKIKVVFGKRTQLLQKTWRVRKGSKEDKTSRKGTLCNQQPNSTNLWGY</sequence>
<evidence type="ECO:0000313" key="3">
    <source>
        <dbReference type="Proteomes" id="UP000007306"/>
    </source>
</evidence>
<feature type="compositionally biased region" description="Polar residues" evidence="1">
    <location>
        <begin position="37"/>
        <end position="50"/>
    </location>
</feature>
<evidence type="ECO:0000256" key="1">
    <source>
        <dbReference type="SAM" id="MobiDB-lite"/>
    </source>
</evidence>
<protein>
    <submittedName>
        <fullName evidence="2">Uncharacterized protein</fullName>
    </submittedName>
</protein>
<accession>I1QDR9</accession>
<name>I1QDR9_ORYGL</name>
<keyword evidence="3" id="KW-1185">Reference proteome</keyword>
<feature type="region of interest" description="Disordered" evidence="1">
    <location>
        <begin position="21"/>
        <end position="50"/>
    </location>
</feature>
<evidence type="ECO:0000313" key="2">
    <source>
        <dbReference type="EnsemblPlants" id="ORGLA07G0226100.1"/>
    </source>
</evidence>
<dbReference type="EnsemblPlants" id="ORGLA07G0226100.1">
    <property type="protein sequence ID" value="ORGLA07G0226100.1"/>
    <property type="gene ID" value="ORGLA07G0226100"/>
</dbReference>
<dbReference type="AlphaFoldDB" id="I1QDR9"/>
<dbReference type="Gramene" id="ORGLA07G0226100.1">
    <property type="protein sequence ID" value="ORGLA07G0226100.1"/>
    <property type="gene ID" value="ORGLA07G0226100"/>
</dbReference>
<reference evidence="3" key="2">
    <citation type="submission" date="2018-04" db="EMBL/GenBank/DDBJ databases">
        <title>OglaRS2 (Oryza glaberrima Reference Sequence Version 2).</title>
        <authorList>
            <person name="Zhang J."/>
            <person name="Kudrna D."/>
            <person name="Lee S."/>
            <person name="Talag J."/>
            <person name="Rajasekar S."/>
            <person name="Wing R.A."/>
        </authorList>
    </citation>
    <scope>NUCLEOTIDE SEQUENCE [LARGE SCALE GENOMIC DNA]</scope>
    <source>
        <strain evidence="3">cv. IRGC 96717</strain>
    </source>
</reference>
<reference evidence="2" key="1">
    <citation type="submission" date="2015-06" db="UniProtKB">
        <authorList>
            <consortium name="EnsemblPlants"/>
        </authorList>
    </citation>
    <scope>IDENTIFICATION</scope>
</reference>
<organism evidence="2 3">
    <name type="scientific">Oryza glaberrima</name>
    <name type="common">African rice</name>
    <dbReference type="NCBI Taxonomy" id="4538"/>
    <lineage>
        <taxon>Eukaryota</taxon>
        <taxon>Viridiplantae</taxon>
        <taxon>Streptophyta</taxon>
        <taxon>Embryophyta</taxon>
        <taxon>Tracheophyta</taxon>
        <taxon>Spermatophyta</taxon>
        <taxon>Magnoliopsida</taxon>
        <taxon>Liliopsida</taxon>
        <taxon>Poales</taxon>
        <taxon>Poaceae</taxon>
        <taxon>BOP clade</taxon>
        <taxon>Oryzoideae</taxon>
        <taxon>Oryzeae</taxon>
        <taxon>Oryzinae</taxon>
        <taxon>Oryza</taxon>
    </lineage>
</organism>
<dbReference type="HOGENOM" id="CLU_3127557_0_0_1"/>
<dbReference type="Proteomes" id="UP000007306">
    <property type="component" value="Unassembled WGS sequence"/>
</dbReference>